<dbReference type="RefSeq" id="WP_286302402.1">
    <property type="nucleotide sequence ID" value="NZ_AP027728.1"/>
</dbReference>
<dbReference type="EMBL" id="AP027728">
    <property type="protein sequence ID" value="BDZ38555.1"/>
    <property type="molecule type" value="Genomic_DNA"/>
</dbReference>
<dbReference type="NCBIfam" id="TIGR00199">
    <property type="entry name" value="PncC_domain"/>
    <property type="match status" value="1"/>
</dbReference>
<evidence type="ECO:0000313" key="3">
    <source>
        <dbReference type="Proteomes" id="UP001321543"/>
    </source>
</evidence>
<protein>
    <submittedName>
        <fullName evidence="2">Competence damage-inducible protein A</fullName>
    </submittedName>
</protein>
<dbReference type="Gene3D" id="3.90.950.20">
    <property type="entry name" value="CinA-like"/>
    <property type="match status" value="1"/>
</dbReference>
<keyword evidence="3" id="KW-1185">Reference proteome</keyword>
<dbReference type="InterPro" id="IPR008136">
    <property type="entry name" value="CinA_C"/>
</dbReference>
<proteinExistence type="predicted"/>
<organism evidence="2 3">
    <name type="scientific">Microbacterium suwonense</name>
    <dbReference type="NCBI Taxonomy" id="683047"/>
    <lineage>
        <taxon>Bacteria</taxon>
        <taxon>Bacillati</taxon>
        <taxon>Actinomycetota</taxon>
        <taxon>Actinomycetes</taxon>
        <taxon>Micrococcales</taxon>
        <taxon>Microbacteriaceae</taxon>
        <taxon>Microbacterium</taxon>
    </lineage>
</organism>
<dbReference type="InterPro" id="IPR036653">
    <property type="entry name" value="CinA-like_C"/>
</dbReference>
<dbReference type="Proteomes" id="UP001321543">
    <property type="component" value="Chromosome"/>
</dbReference>
<dbReference type="Pfam" id="PF02464">
    <property type="entry name" value="CinA"/>
    <property type="match status" value="1"/>
</dbReference>
<accession>A0ABN6X1H3</accession>
<reference evidence="3" key="1">
    <citation type="journal article" date="2019" name="Int. J. Syst. Evol. Microbiol.">
        <title>The Global Catalogue of Microorganisms (GCM) 10K type strain sequencing project: providing services to taxonomists for standard genome sequencing and annotation.</title>
        <authorList>
            <consortium name="The Broad Institute Genomics Platform"/>
            <consortium name="The Broad Institute Genome Sequencing Center for Infectious Disease"/>
            <person name="Wu L."/>
            <person name="Ma J."/>
        </authorList>
    </citation>
    <scope>NUCLEOTIDE SEQUENCE [LARGE SCALE GENOMIC DNA]</scope>
    <source>
        <strain evidence="3">NBRC 106310</strain>
    </source>
</reference>
<evidence type="ECO:0000259" key="1">
    <source>
        <dbReference type="Pfam" id="PF02464"/>
    </source>
</evidence>
<name>A0ABN6X1H3_9MICO</name>
<feature type="domain" description="CinA C-terminal" evidence="1">
    <location>
        <begin position="10"/>
        <end position="162"/>
    </location>
</feature>
<sequence>MTGAAPLSEAARLVAALRDRGWTLGVAESLTGGAVASEIVSVPGASAVLRGAVVAYATPLKHTLLGVDATLLAAHGPVHPEVAVQMAEGVRHAVAVDGQAADAGIATTGIAGPDSPDGQPVGTVHIGVAVPGRTRSASHVFTGSRADIRAQATAAAFALALATLRE</sequence>
<evidence type="ECO:0000313" key="2">
    <source>
        <dbReference type="EMBL" id="BDZ38555.1"/>
    </source>
</evidence>
<dbReference type="SUPFAM" id="SSF142433">
    <property type="entry name" value="CinA-like"/>
    <property type="match status" value="1"/>
</dbReference>
<gene>
    <name evidence="2" type="ORF">GCM10025863_11690</name>
</gene>